<gene>
    <name evidence="1" type="ORF">DW035_10050</name>
</gene>
<accession>A0A415J3N0</accession>
<sequence>MPRNNQETELNKIKIPAYISEPVTNPVEVFHTYAEMVTDMVHKIDSYNNRDNEHKIGSKLRGKSITKQIHHIDFDVYQDGDIPVILLRISEKKKGFTDLAVEAAERENPSIISQEDALATQYNCAVLYPNIDNRGEEISNNWITFVYVDPGKTDKDVISTVKTTLQRVLKLKIKNVKSNAANEMIQREGLISCLKVQYVVVSNNENENLDIRGQQVRATVKKIKNFEYQDIPSEDVERFVNRQNECQYSERKISVSLAENQELKYIHKVNEEQVIADAIEQVYNYETDMLARDFPRMYNSDFILEKVRGAARQFFSNE</sequence>
<protein>
    <submittedName>
        <fullName evidence="1">Uncharacterized protein</fullName>
    </submittedName>
</protein>
<dbReference type="Proteomes" id="UP000284916">
    <property type="component" value="Unassembled WGS sequence"/>
</dbReference>
<dbReference type="EMBL" id="QROI01000013">
    <property type="protein sequence ID" value="RHL14588.1"/>
    <property type="molecule type" value="Genomic_DNA"/>
</dbReference>
<reference evidence="1 2" key="1">
    <citation type="submission" date="2018-08" db="EMBL/GenBank/DDBJ databases">
        <title>A genome reference for cultivated species of the human gut microbiota.</title>
        <authorList>
            <person name="Zou Y."/>
            <person name="Xue W."/>
            <person name="Luo G."/>
        </authorList>
    </citation>
    <scope>NUCLEOTIDE SEQUENCE [LARGE SCALE GENOMIC DNA]</scope>
    <source>
        <strain evidence="1 2">AF39-11</strain>
    </source>
</reference>
<proteinExistence type="predicted"/>
<organism evidence="1 2">
    <name type="scientific">Phocaeicola plebeius</name>
    <dbReference type="NCBI Taxonomy" id="310297"/>
    <lineage>
        <taxon>Bacteria</taxon>
        <taxon>Pseudomonadati</taxon>
        <taxon>Bacteroidota</taxon>
        <taxon>Bacteroidia</taxon>
        <taxon>Bacteroidales</taxon>
        <taxon>Bacteroidaceae</taxon>
        <taxon>Phocaeicola</taxon>
    </lineage>
</organism>
<dbReference type="AlphaFoldDB" id="A0A415J3N0"/>
<evidence type="ECO:0000313" key="2">
    <source>
        <dbReference type="Proteomes" id="UP000284916"/>
    </source>
</evidence>
<name>A0A415J3N0_9BACT</name>
<evidence type="ECO:0000313" key="1">
    <source>
        <dbReference type="EMBL" id="RHL14588.1"/>
    </source>
</evidence>
<comment type="caution">
    <text evidence="1">The sequence shown here is derived from an EMBL/GenBank/DDBJ whole genome shotgun (WGS) entry which is preliminary data.</text>
</comment>
<dbReference type="RefSeq" id="WP_118441658.1">
    <property type="nucleotide sequence ID" value="NZ_QROD01000013.1"/>
</dbReference>